<feature type="region of interest" description="Disordered" evidence="1">
    <location>
        <begin position="114"/>
        <end position="158"/>
    </location>
</feature>
<name>A0ABU4GBQ4_9BACL</name>
<proteinExistence type="predicted"/>
<evidence type="ECO:0000313" key="3">
    <source>
        <dbReference type="Proteomes" id="UP001282284"/>
    </source>
</evidence>
<keyword evidence="3" id="KW-1185">Reference proteome</keyword>
<accession>A0ABU4GBQ4</accession>
<organism evidence="2 3">
    <name type="scientific">Sporosarcina saromensis</name>
    <dbReference type="NCBI Taxonomy" id="359365"/>
    <lineage>
        <taxon>Bacteria</taxon>
        <taxon>Bacillati</taxon>
        <taxon>Bacillota</taxon>
        <taxon>Bacilli</taxon>
        <taxon>Bacillales</taxon>
        <taxon>Caryophanaceae</taxon>
        <taxon>Sporosarcina</taxon>
    </lineage>
</organism>
<protein>
    <submittedName>
        <fullName evidence="2">Uncharacterized protein</fullName>
    </submittedName>
</protein>
<gene>
    <name evidence="2" type="ORF">QT711_14580</name>
</gene>
<feature type="compositionally biased region" description="Polar residues" evidence="1">
    <location>
        <begin position="139"/>
        <end position="154"/>
    </location>
</feature>
<comment type="caution">
    <text evidence="2">The sequence shown here is derived from an EMBL/GenBank/DDBJ whole genome shotgun (WGS) entry which is preliminary data.</text>
</comment>
<dbReference type="RefSeq" id="WP_317945455.1">
    <property type="nucleotide sequence ID" value="NZ_JAUBDI010000016.1"/>
</dbReference>
<evidence type="ECO:0000313" key="2">
    <source>
        <dbReference type="EMBL" id="MDW0114421.1"/>
    </source>
</evidence>
<evidence type="ECO:0000256" key="1">
    <source>
        <dbReference type="SAM" id="MobiDB-lite"/>
    </source>
</evidence>
<reference evidence="2 3" key="1">
    <citation type="submission" date="2023-06" db="EMBL/GenBank/DDBJ databases">
        <title>Sporosarcina sp. nov., isolated from Korean traditional fermented seafood 'Jeotgal'.</title>
        <authorList>
            <person name="Yang A.I."/>
            <person name="Shin N.-R."/>
        </authorList>
    </citation>
    <scope>NUCLEOTIDE SEQUENCE [LARGE SCALE GENOMIC DNA]</scope>
    <source>
        <strain evidence="2 3">KCTC13119</strain>
    </source>
</reference>
<dbReference type="EMBL" id="JAUBDI010000016">
    <property type="protein sequence ID" value="MDW0114421.1"/>
    <property type="molecule type" value="Genomic_DNA"/>
</dbReference>
<dbReference type="Proteomes" id="UP001282284">
    <property type="component" value="Unassembled WGS sequence"/>
</dbReference>
<sequence>MKAIFQQIQSLFNRTGRKQPLLIIYLKDGTFLKAIGKDHSHGFFTTHLFSCKKFVEHQDFLVLHPVHPHSTEQSSGSPITIALPMICGFQWVNSEQIEDIRACITANTPLEREHKTDIAKPMKRRKAATQSKNLREQPQKNTNKASTTPPSSVVTDRDMLQPEPELLVTKHLETVVPFTIIHFDHIKAITIKPYEETDMQNSLNNSE</sequence>